<reference evidence="2 3" key="1">
    <citation type="submission" date="2017-10" db="EMBL/GenBank/DDBJ databases">
        <title>Novel microbial diversity and functional potential in the marine mammal oral microbiome.</title>
        <authorList>
            <person name="Dudek N.K."/>
            <person name="Sun C.L."/>
            <person name="Burstein D."/>
            <person name="Kantor R.S."/>
            <person name="Aliaga Goltsman D.S."/>
            <person name="Bik E.M."/>
            <person name="Thomas B.C."/>
            <person name="Banfield J.F."/>
            <person name="Relman D.A."/>
        </authorList>
    </citation>
    <scope>NUCLEOTIDE SEQUENCE [LARGE SCALE GENOMIC DNA]</scope>
    <source>
        <strain evidence="2">DOLJORAL78_50_517</strain>
    </source>
</reference>
<accession>A0A2G6PF51</accession>
<dbReference type="Gene3D" id="1.20.120.420">
    <property type="entry name" value="translation initiation factor eif-2b, domain 1"/>
    <property type="match status" value="1"/>
</dbReference>
<sequence length="307" mass="34242">MSYRKFNHAVEEIRDDRRRGASEMARRCLAILIEAAQSLPVMEAGEFRAMLLALAHELVLTRPSMTAVSTLLHHWQTQWVINDDMTLDAIRTSAVEQASILIEASRQALTACTVCAARYVGMNRTVMTHSLSSTVVEVCRLLKDQGLRMIVTESRPLEEGQRLAEQLSAWQIPTLYITDAQIGLFVGQADCVLVGADSLLADGTVVNKAGSYLLALAAREQDVPFYVCCESFKRRDADAPPLKLEEMAATELGTPQWPGVMVRNIYFDLTPASLVSAWIDETGLQVNTEYKQRKKPDPCILKDQVQW</sequence>
<evidence type="ECO:0000313" key="3">
    <source>
        <dbReference type="Proteomes" id="UP000229278"/>
    </source>
</evidence>
<dbReference type="Pfam" id="PF01008">
    <property type="entry name" value="IF-2B"/>
    <property type="match status" value="1"/>
</dbReference>
<evidence type="ECO:0000256" key="1">
    <source>
        <dbReference type="RuleBase" id="RU003814"/>
    </source>
</evidence>
<dbReference type="PANTHER" id="PTHR43475:SF2">
    <property type="entry name" value="RIBOSE 1,5-BISPHOSPHATE ISOMERASE"/>
    <property type="match status" value="1"/>
</dbReference>
<dbReference type="GO" id="GO:0046523">
    <property type="term" value="F:S-methyl-5-thioribose-1-phosphate isomerase activity"/>
    <property type="evidence" value="ECO:0007669"/>
    <property type="project" value="TreeGrafter"/>
</dbReference>
<comment type="similarity">
    <text evidence="1">Belongs to the eIF-2B alpha/beta/delta subunits family.</text>
</comment>
<name>A0A2G6PF51_9GAMM</name>
<dbReference type="Gene3D" id="3.40.50.10470">
    <property type="entry name" value="Translation initiation factor eif-2b, domain 2"/>
    <property type="match status" value="1"/>
</dbReference>
<dbReference type="Proteomes" id="UP000229278">
    <property type="component" value="Unassembled WGS sequence"/>
</dbReference>
<evidence type="ECO:0008006" key="4">
    <source>
        <dbReference type="Google" id="ProtNLM"/>
    </source>
</evidence>
<protein>
    <recommendedName>
        <fullName evidence="4">Initiation factor 2B</fullName>
    </recommendedName>
</protein>
<dbReference type="SUPFAM" id="SSF100950">
    <property type="entry name" value="NagB/RpiA/CoA transferase-like"/>
    <property type="match status" value="1"/>
</dbReference>
<evidence type="ECO:0000313" key="2">
    <source>
        <dbReference type="EMBL" id="PIE83175.1"/>
    </source>
</evidence>
<dbReference type="AlphaFoldDB" id="A0A2G6PF51"/>
<comment type="caution">
    <text evidence="2">The sequence shown here is derived from an EMBL/GenBank/DDBJ whole genome shotgun (WGS) entry which is preliminary data.</text>
</comment>
<proteinExistence type="inferred from homology"/>
<dbReference type="PANTHER" id="PTHR43475">
    <property type="entry name" value="METHYLTHIORIBOSE-1-PHOSPHATE ISOMERASE"/>
    <property type="match status" value="1"/>
</dbReference>
<dbReference type="InterPro" id="IPR042529">
    <property type="entry name" value="IF_2B-like_C"/>
</dbReference>
<dbReference type="InterPro" id="IPR037171">
    <property type="entry name" value="NagB/RpiA_transferase-like"/>
</dbReference>
<dbReference type="GO" id="GO:0019509">
    <property type="term" value="P:L-methionine salvage from methylthioadenosine"/>
    <property type="evidence" value="ECO:0007669"/>
    <property type="project" value="TreeGrafter"/>
</dbReference>
<dbReference type="EMBL" id="PDTV01000007">
    <property type="protein sequence ID" value="PIE83175.1"/>
    <property type="molecule type" value="Genomic_DNA"/>
</dbReference>
<gene>
    <name evidence="2" type="ORF">CSA09_03685</name>
</gene>
<organism evidence="2 3">
    <name type="scientific">Candidatus Contendibacter odensensis</name>
    <dbReference type="NCBI Taxonomy" id="1400860"/>
    <lineage>
        <taxon>Bacteria</taxon>
        <taxon>Pseudomonadati</taxon>
        <taxon>Pseudomonadota</taxon>
        <taxon>Gammaproteobacteria</taxon>
        <taxon>Candidatus Competibacteraceae</taxon>
        <taxon>Candidatus Contendibacter</taxon>
    </lineage>
</organism>
<dbReference type="InterPro" id="IPR027363">
    <property type="entry name" value="M1Pi_N"/>
</dbReference>
<dbReference type="InterPro" id="IPR000649">
    <property type="entry name" value="IF-2B-related"/>
</dbReference>